<sequence length="84" mass="9006">MMITEDQGGVSFEIRGLYLESFGMDDGAIRRCLEAKDPADLESVLAVMLCRRIARESEVSLVDIAAALGSWDEVFTNAPAPAGG</sequence>
<dbReference type="EMBL" id="LAZR01060731">
    <property type="protein sequence ID" value="KKK65073.1"/>
    <property type="molecule type" value="Genomic_DNA"/>
</dbReference>
<organism evidence="1">
    <name type="scientific">marine sediment metagenome</name>
    <dbReference type="NCBI Taxonomy" id="412755"/>
    <lineage>
        <taxon>unclassified sequences</taxon>
        <taxon>metagenomes</taxon>
        <taxon>ecological metagenomes</taxon>
    </lineage>
</organism>
<reference evidence="1" key="1">
    <citation type="journal article" date="2015" name="Nature">
        <title>Complex archaea that bridge the gap between prokaryotes and eukaryotes.</title>
        <authorList>
            <person name="Spang A."/>
            <person name="Saw J.H."/>
            <person name="Jorgensen S.L."/>
            <person name="Zaremba-Niedzwiedzka K."/>
            <person name="Martijn J."/>
            <person name="Lind A.E."/>
            <person name="van Eijk R."/>
            <person name="Schleper C."/>
            <person name="Guy L."/>
            <person name="Ettema T.J."/>
        </authorList>
    </citation>
    <scope>NUCLEOTIDE SEQUENCE</scope>
</reference>
<accession>A0A0F8X8C2</accession>
<evidence type="ECO:0000313" key="1">
    <source>
        <dbReference type="EMBL" id="KKK65073.1"/>
    </source>
</evidence>
<evidence type="ECO:0008006" key="2">
    <source>
        <dbReference type="Google" id="ProtNLM"/>
    </source>
</evidence>
<comment type="caution">
    <text evidence="1">The sequence shown here is derived from an EMBL/GenBank/DDBJ whole genome shotgun (WGS) entry which is preliminary data.</text>
</comment>
<proteinExistence type="predicted"/>
<gene>
    <name evidence="1" type="ORF">LCGC14_2977800</name>
</gene>
<protein>
    <recommendedName>
        <fullName evidence="2">Phage tail tube protein, GTA-gp10</fullName>
    </recommendedName>
</protein>
<dbReference type="AlphaFoldDB" id="A0A0F8X8C2"/>
<name>A0A0F8X8C2_9ZZZZ</name>